<keyword evidence="14" id="KW-1185">Reference proteome</keyword>
<dbReference type="Proteomes" id="UP000594260">
    <property type="component" value="Unplaced"/>
</dbReference>
<evidence type="ECO:0000256" key="1">
    <source>
        <dbReference type="ARBA" id="ARBA00004120"/>
    </source>
</evidence>
<dbReference type="GO" id="GO:0005874">
    <property type="term" value="C:microtubule"/>
    <property type="evidence" value="ECO:0007669"/>
    <property type="project" value="UniProtKB-KW"/>
</dbReference>
<accession>A0A7M7JVX4</accession>
<evidence type="ECO:0000256" key="3">
    <source>
        <dbReference type="ARBA" id="ARBA00018863"/>
    </source>
</evidence>
<evidence type="ECO:0000256" key="9">
    <source>
        <dbReference type="ARBA" id="ARBA00023069"/>
    </source>
</evidence>
<dbReference type="AlphaFoldDB" id="A0A7M7JVX4"/>
<dbReference type="GO" id="GO:0035721">
    <property type="term" value="P:intraciliary retrograde transport"/>
    <property type="evidence" value="ECO:0007669"/>
    <property type="project" value="InterPro"/>
</dbReference>
<dbReference type="EnsemblMetazoa" id="XM_022802015">
    <property type="protein sequence ID" value="XP_022657750"/>
    <property type="gene ID" value="LOC111248908"/>
</dbReference>
<evidence type="ECO:0000256" key="7">
    <source>
        <dbReference type="ARBA" id="ARBA00022794"/>
    </source>
</evidence>
<evidence type="ECO:0000313" key="14">
    <source>
        <dbReference type="Proteomes" id="UP000594260"/>
    </source>
</evidence>
<dbReference type="InterPro" id="IPR027417">
    <property type="entry name" value="P-loop_NTPase"/>
</dbReference>
<dbReference type="SUPFAM" id="SSF52540">
    <property type="entry name" value="P-loop containing nucleoside triphosphate hydrolases"/>
    <property type="match status" value="1"/>
</dbReference>
<keyword evidence="8" id="KW-0243">Dynein</keyword>
<dbReference type="PANTHER" id="PTHR13236:SF0">
    <property type="entry name" value="CYTOPLASMIC DYNEIN 2 LIGHT INTERMEDIATE CHAIN 1"/>
    <property type="match status" value="1"/>
</dbReference>
<dbReference type="GO" id="GO:0005930">
    <property type="term" value="C:axoneme"/>
    <property type="evidence" value="ECO:0007669"/>
    <property type="project" value="TreeGrafter"/>
</dbReference>
<comment type="similarity">
    <text evidence="2">Belongs to the dynein light intermediate chain family.</text>
</comment>
<keyword evidence="9" id="KW-0969">Cilium</keyword>
<keyword evidence="5" id="KW-0963">Cytoplasm</keyword>
<keyword evidence="12" id="KW-0966">Cell projection</keyword>
<dbReference type="InParanoid" id="A0A7M7JVX4"/>
<evidence type="ECO:0000256" key="8">
    <source>
        <dbReference type="ARBA" id="ARBA00023017"/>
    </source>
</evidence>
<name>A0A7M7JVX4_VARDE</name>
<dbReference type="GO" id="GO:0005868">
    <property type="term" value="C:cytoplasmic dynein complex"/>
    <property type="evidence" value="ECO:0007669"/>
    <property type="project" value="InterPro"/>
</dbReference>
<evidence type="ECO:0000256" key="4">
    <source>
        <dbReference type="ARBA" id="ARBA00022473"/>
    </source>
</evidence>
<keyword evidence="11" id="KW-0206">Cytoskeleton</keyword>
<dbReference type="KEGG" id="vde:111248908"/>
<dbReference type="OMA" id="ICHVWEY"/>
<dbReference type="PANTHER" id="PTHR13236">
    <property type="entry name" value="DYNEIN 2 LIGHT INTERMEDIATE CHAIN, ISOFORM 2"/>
    <property type="match status" value="1"/>
</dbReference>
<protein>
    <recommendedName>
        <fullName evidence="3">Cytoplasmic dynein 2 light intermediate chain 1</fullName>
    </recommendedName>
</protein>
<proteinExistence type="inferred from homology"/>
<dbReference type="GO" id="GO:0045504">
    <property type="term" value="F:dynein heavy chain binding"/>
    <property type="evidence" value="ECO:0007669"/>
    <property type="project" value="TreeGrafter"/>
</dbReference>
<dbReference type="FunCoup" id="A0A7M7JVX4">
    <property type="interactions" value="34"/>
</dbReference>
<dbReference type="Gene3D" id="3.40.50.300">
    <property type="entry name" value="P-loop containing nucleotide triphosphate hydrolases"/>
    <property type="match status" value="1"/>
</dbReference>
<keyword evidence="7" id="KW-0970">Cilium biogenesis/degradation</keyword>
<reference evidence="13" key="1">
    <citation type="submission" date="2021-01" db="UniProtKB">
        <authorList>
            <consortium name="EnsemblMetazoa"/>
        </authorList>
    </citation>
    <scope>IDENTIFICATION</scope>
</reference>
<dbReference type="GO" id="GO:0035735">
    <property type="term" value="P:intraciliary transport involved in cilium assembly"/>
    <property type="evidence" value="ECO:0007669"/>
    <property type="project" value="InterPro"/>
</dbReference>
<evidence type="ECO:0000256" key="11">
    <source>
        <dbReference type="ARBA" id="ARBA00023212"/>
    </source>
</evidence>
<keyword evidence="10" id="KW-0505">Motor protein</keyword>
<evidence type="ECO:0000256" key="5">
    <source>
        <dbReference type="ARBA" id="ARBA00022490"/>
    </source>
</evidence>
<keyword evidence="6" id="KW-0493">Microtubule</keyword>
<keyword evidence="4" id="KW-0217">Developmental protein</keyword>
<evidence type="ECO:0000313" key="13">
    <source>
        <dbReference type="EnsemblMetazoa" id="XP_022657750"/>
    </source>
</evidence>
<evidence type="ECO:0000256" key="2">
    <source>
        <dbReference type="ARBA" id="ARBA00006831"/>
    </source>
</evidence>
<dbReference type="GO" id="GO:0036064">
    <property type="term" value="C:ciliary basal body"/>
    <property type="evidence" value="ECO:0007669"/>
    <property type="project" value="TreeGrafter"/>
</dbReference>
<dbReference type="GeneID" id="111248908"/>
<sequence>MAATGVQIGSLWDHAVNIYRQKQKEKEKQCIESTMFFVGSRQAGKTSIIYKFLERTDHPKPSVALEYFFGRRSLFGSSSDVCHIFELAGGASFKKMVAIPITPQNLMSLVVILVLDLSVPDELFITMDTLLTAIRERIKDVIGQSEQTIPGLATSVDSAARARIGENHQDRYIMDIFPVPLLILGTKYDMFRDFEPEHKKIVCRCLRFLAHAHGASLQFVSQQTPDVLSSRVQAVLKKREIAREKPNVDYNTALNIAIAEDSFEHIGIFDVTNRASLEIAKKACRELMRKTFGEKDIDIHPEDSGRDANFKEYDIDIVLAQKLRELELEDSSQNLLNMDITDL</sequence>
<organism evidence="13 14">
    <name type="scientific">Varroa destructor</name>
    <name type="common">Honeybee mite</name>
    <dbReference type="NCBI Taxonomy" id="109461"/>
    <lineage>
        <taxon>Eukaryota</taxon>
        <taxon>Metazoa</taxon>
        <taxon>Ecdysozoa</taxon>
        <taxon>Arthropoda</taxon>
        <taxon>Chelicerata</taxon>
        <taxon>Arachnida</taxon>
        <taxon>Acari</taxon>
        <taxon>Parasitiformes</taxon>
        <taxon>Mesostigmata</taxon>
        <taxon>Gamasina</taxon>
        <taxon>Dermanyssoidea</taxon>
        <taxon>Varroidae</taxon>
        <taxon>Varroa</taxon>
    </lineage>
</organism>
<dbReference type="OrthoDB" id="10263060at2759"/>
<evidence type="ECO:0000256" key="10">
    <source>
        <dbReference type="ARBA" id="ARBA00023175"/>
    </source>
</evidence>
<evidence type="ECO:0000256" key="12">
    <source>
        <dbReference type="ARBA" id="ARBA00023273"/>
    </source>
</evidence>
<dbReference type="InterPro" id="IPR040045">
    <property type="entry name" value="DYNC2LI1"/>
</dbReference>
<dbReference type="RefSeq" id="XP_022657750.1">
    <property type="nucleotide sequence ID" value="XM_022802015.1"/>
</dbReference>
<evidence type="ECO:0000256" key="6">
    <source>
        <dbReference type="ARBA" id="ARBA00022701"/>
    </source>
</evidence>
<comment type="subcellular location">
    <subcellularLocation>
        <location evidence="1">Cytoplasm</location>
        <location evidence="1">Cytoskeleton</location>
        <location evidence="1">Cilium basal body</location>
    </subcellularLocation>
</comment>